<keyword evidence="4" id="KW-1185">Reference proteome</keyword>
<feature type="domain" description="CBM6/CBM35/CBM36-like 1" evidence="1">
    <location>
        <begin position="2"/>
        <end position="123"/>
    </location>
</feature>
<dbReference type="Proteomes" id="UP000502508">
    <property type="component" value="Chromosome"/>
</dbReference>
<proteinExistence type="predicted"/>
<dbReference type="KEGG" id="pfla:Pflav_072320"/>
<dbReference type="SMART" id="SM00710">
    <property type="entry name" value="PbH1"/>
    <property type="match status" value="8"/>
</dbReference>
<dbReference type="InterPro" id="IPR012334">
    <property type="entry name" value="Pectin_lyas_fold"/>
</dbReference>
<dbReference type="InterPro" id="IPR011050">
    <property type="entry name" value="Pectin_lyase_fold/virulence"/>
</dbReference>
<dbReference type="InterPro" id="IPR033801">
    <property type="entry name" value="CBM6-CBM35-CBM36-like_1"/>
</dbReference>
<dbReference type="EMBL" id="AP022870">
    <property type="protein sequence ID" value="BCB80822.1"/>
    <property type="molecule type" value="Genomic_DNA"/>
</dbReference>
<dbReference type="InterPro" id="IPR055149">
    <property type="entry name" value="Agl_cat_D2"/>
</dbReference>
<dbReference type="InterPro" id="IPR006626">
    <property type="entry name" value="PbH1"/>
</dbReference>
<evidence type="ECO:0000313" key="3">
    <source>
        <dbReference type="EMBL" id="BCB80822.1"/>
    </source>
</evidence>
<accession>A0A6F8Y3Y2</accession>
<dbReference type="Pfam" id="PF22815">
    <property type="entry name" value="CatAgl_D1"/>
    <property type="match status" value="1"/>
</dbReference>
<reference evidence="3 4" key="2">
    <citation type="submission" date="2020-03" db="EMBL/GenBank/DDBJ databases">
        <authorList>
            <person name="Ichikawa N."/>
            <person name="Kimura A."/>
            <person name="Kitahashi Y."/>
            <person name="Uohara A."/>
        </authorList>
    </citation>
    <scope>NUCLEOTIDE SEQUENCE [LARGE SCALE GENOMIC DNA]</scope>
    <source>
        <strain evidence="3 4">NBRC 107702</strain>
    </source>
</reference>
<dbReference type="AlphaFoldDB" id="A0A6F8Y3Y2"/>
<dbReference type="Gene3D" id="2.160.20.10">
    <property type="entry name" value="Single-stranded right-handed beta-helix, Pectin lyase-like"/>
    <property type="match status" value="1"/>
</dbReference>
<reference evidence="3 4" key="1">
    <citation type="submission" date="2020-03" db="EMBL/GenBank/DDBJ databases">
        <title>Whole genome shotgun sequence of Phytohabitans flavus NBRC 107702.</title>
        <authorList>
            <person name="Komaki H."/>
            <person name="Tamura T."/>
        </authorList>
    </citation>
    <scope>NUCLEOTIDE SEQUENCE [LARGE SCALE GENOMIC DNA]</scope>
    <source>
        <strain evidence="3 4">NBRC 107702</strain>
    </source>
</reference>
<organism evidence="3 4">
    <name type="scientific">Phytohabitans flavus</name>
    <dbReference type="NCBI Taxonomy" id="1076124"/>
    <lineage>
        <taxon>Bacteria</taxon>
        <taxon>Bacillati</taxon>
        <taxon>Actinomycetota</taxon>
        <taxon>Actinomycetes</taxon>
        <taxon>Micromonosporales</taxon>
        <taxon>Micromonosporaceae</taxon>
    </lineage>
</organism>
<name>A0A6F8Y3Y2_9ACTN</name>
<evidence type="ECO:0000313" key="4">
    <source>
        <dbReference type="Proteomes" id="UP000502508"/>
    </source>
</evidence>
<feature type="domain" description="Alpha-1,3-glucanase catalytic" evidence="2">
    <location>
        <begin position="152"/>
        <end position="519"/>
    </location>
</feature>
<sequence length="532" mass="57474">MRLNSTGQFVEFTSTNQANSIVVRNSIPDSPSGGGQDATISLYVNGTFAQKITLSSRNSWLYGTTDDTESLSNSPQANARRLFDESNLLLGQSYPPGTKFKLQRDANDGAQFYIIDLIDLEQVAPALSQPAGCTSITQYGAVANDNVDDSAAIQRAVTDDENGVISCVWIPAGQWRQEQKILSPDPTRGQYNQKGIRNAVIRGAGMWHTKLYTNTEPQNVQGNINHPHEGNVGFDIDDNTQISDLAIFGMTTNRANRGHGINGRLGKNTRISNVWIEHVNVGAWVGRDYSDTPAYWNPGDGIDFSGVRIRNTYADGVNFANSTRNSRVFNSSFRTTGDDSLAVWSSTYVRDQATDIGHDNHFTNNTIQLPWRANGIAIYGGYGNTAENNLIYDTMNYPGIMLATDHSPQPFSGTTLLANNGLYRCGGVFWGEQQEFGAITIFAPGRDIPGVVIRDSDIIDSTYDGIQFKAGGGNVPGVVITNVRIDKSNNGAGILAMGSARGSATLTNVTITNSGTGNIVIEPGSQFQITGG</sequence>
<dbReference type="SUPFAM" id="SSF51126">
    <property type="entry name" value="Pectin lyase-like"/>
    <property type="match status" value="2"/>
</dbReference>
<gene>
    <name evidence="3" type="ORF">Pflav_072320</name>
</gene>
<protein>
    <submittedName>
        <fullName evidence="3">Uncharacterized protein</fullName>
    </submittedName>
</protein>
<dbReference type="Pfam" id="PF22816">
    <property type="entry name" value="CatAgl_D2"/>
    <property type="match status" value="1"/>
</dbReference>
<evidence type="ECO:0000259" key="1">
    <source>
        <dbReference type="Pfam" id="PF22815"/>
    </source>
</evidence>
<evidence type="ECO:0000259" key="2">
    <source>
        <dbReference type="Pfam" id="PF22816"/>
    </source>
</evidence>